<dbReference type="InterPro" id="IPR016181">
    <property type="entry name" value="Acyl_CoA_acyltransferase"/>
</dbReference>
<dbReference type="InterPro" id="IPR050832">
    <property type="entry name" value="Bact_Acetyltransf"/>
</dbReference>
<evidence type="ECO:0000313" key="4">
    <source>
        <dbReference type="EMBL" id="RXG18021.1"/>
    </source>
</evidence>
<gene>
    <name evidence="4" type="ORF">DSM04_101207</name>
</gene>
<name>A0A4Q0NZ90_9FLAO</name>
<dbReference type="Pfam" id="PF00583">
    <property type="entry name" value="Acetyltransf_1"/>
    <property type="match status" value="1"/>
</dbReference>
<dbReference type="InterPro" id="IPR000182">
    <property type="entry name" value="GNAT_dom"/>
</dbReference>
<dbReference type="SUPFAM" id="SSF55729">
    <property type="entry name" value="Acyl-CoA N-acyltransferases (Nat)"/>
    <property type="match status" value="1"/>
</dbReference>
<dbReference type="Gene3D" id="3.40.630.30">
    <property type="match status" value="1"/>
</dbReference>
<dbReference type="PROSITE" id="PS51186">
    <property type="entry name" value="GNAT"/>
    <property type="match status" value="1"/>
</dbReference>
<dbReference type="AlphaFoldDB" id="A0A4Q0NZ90"/>
<dbReference type="EMBL" id="QOVI01000001">
    <property type="protein sequence ID" value="RXG18021.1"/>
    <property type="molecule type" value="Genomic_DNA"/>
</dbReference>
<feature type="domain" description="N-acetyltransferase" evidence="3">
    <location>
        <begin position="1"/>
        <end position="167"/>
    </location>
</feature>
<protein>
    <submittedName>
        <fullName evidence="4">Ribosomal protein S18 acetylase RimI-like enzyme</fullName>
    </submittedName>
</protein>
<evidence type="ECO:0000256" key="2">
    <source>
        <dbReference type="ARBA" id="ARBA00023315"/>
    </source>
</evidence>
<dbReference type="OrthoDB" id="9796381at2"/>
<evidence type="ECO:0000259" key="3">
    <source>
        <dbReference type="PROSITE" id="PS51186"/>
    </source>
</evidence>
<keyword evidence="1" id="KW-0808">Transferase</keyword>
<dbReference type="Proteomes" id="UP000289821">
    <property type="component" value="Unassembled WGS sequence"/>
</dbReference>
<dbReference type="GO" id="GO:0005840">
    <property type="term" value="C:ribosome"/>
    <property type="evidence" value="ECO:0007669"/>
    <property type="project" value="UniProtKB-KW"/>
</dbReference>
<keyword evidence="5" id="KW-1185">Reference proteome</keyword>
<dbReference type="CDD" id="cd04301">
    <property type="entry name" value="NAT_SF"/>
    <property type="match status" value="1"/>
</dbReference>
<dbReference type="RefSeq" id="WP_128759611.1">
    <property type="nucleotide sequence ID" value="NZ_QOVI01000001.1"/>
</dbReference>
<keyword evidence="2" id="KW-0012">Acyltransferase</keyword>
<reference evidence="4 5" key="1">
    <citation type="submission" date="2018-07" db="EMBL/GenBank/DDBJ databases">
        <title>Leeuwenhoekiella genomics.</title>
        <authorList>
            <person name="Tahon G."/>
            <person name="Willems A."/>
        </authorList>
    </citation>
    <scope>NUCLEOTIDE SEQUENCE [LARGE SCALE GENOMIC DNA]</scope>
    <source>
        <strain evidence="4 5">R-50232</strain>
    </source>
</reference>
<organism evidence="4 5">
    <name type="scientific">Leeuwenhoekiella aestuarii</name>
    <dbReference type="NCBI Taxonomy" id="2249426"/>
    <lineage>
        <taxon>Bacteria</taxon>
        <taxon>Pseudomonadati</taxon>
        <taxon>Bacteroidota</taxon>
        <taxon>Flavobacteriia</taxon>
        <taxon>Flavobacteriales</taxon>
        <taxon>Flavobacteriaceae</taxon>
        <taxon>Leeuwenhoekiella</taxon>
    </lineage>
</organism>
<comment type="caution">
    <text evidence="4">The sequence shown here is derived from an EMBL/GenBank/DDBJ whole genome shotgun (WGS) entry which is preliminary data.</text>
</comment>
<proteinExistence type="predicted"/>
<keyword evidence="4" id="KW-0689">Ribosomal protein</keyword>
<evidence type="ECO:0000313" key="5">
    <source>
        <dbReference type="Proteomes" id="UP000289821"/>
    </source>
</evidence>
<dbReference type="GO" id="GO:0016747">
    <property type="term" value="F:acyltransferase activity, transferring groups other than amino-acyl groups"/>
    <property type="evidence" value="ECO:0007669"/>
    <property type="project" value="InterPro"/>
</dbReference>
<evidence type="ECO:0000256" key="1">
    <source>
        <dbReference type="ARBA" id="ARBA00022679"/>
    </source>
</evidence>
<keyword evidence="4" id="KW-0687">Ribonucleoprotein</keyword>
<sequence length="167" mass="19491">MIRKANLSQIDEILQLTRACAKAMIAKGIFQWNEHYPSRNAFEDDIKRDELFVFTKNDCILGTVVVSTLKDDIYNAITWLTPADAHSVYIHRLAVHPDFQGQGIAQQLMQFAEDYARENGFLSVRLDTFSKNNRNNTFYTKRGYEKLDPVYFPKQSEFPFYCYELVL</sequence>
<dbReference type="PANTHER" id="PTHR43877">
    <property type="entry name" value="AMINOALKYLPHOSPHONATE N-ACETYLTRANSFERASE-RELATED-RELATED"/>
    <property type="match status" value="1"/>
</dbReference>
<accession>A0A4Q0NZ90</accession>